<dbReference type="Proteomes" id="UP000254968">
    <property type="component" value="Unassembled WGS sequence"/>
</dbReference>
<sequence length="461" mass="51846">MLSSSNAAISPTESVNTLLYKPNNWLAKINFINHLILFNDLMIVVMAEQGGGKTAFIQLLQEGLSAEISAYTVDAKVPLAEAQTLTQIEKFCHLPASSEPQLSDLVEKINTLKKHILIIIDNAHCLREDFLKNLLHEVKKYRNNFFHVCLASDFSLNPLLNVLHGDTFKDLIHTIDLGLLSKQETKEYLLKKLPVSTKGLNKQLTDKILNEFYDLTSGCIAQINTHLASFFNLNKTNYSFLTKRLPVITSLFLLLLAMTYLGQAKIKSNSPAASYADLTKGNGTIKSNLIRHNDIKLDSKLLAIPINHEQESLPLQEERTKTVTATALDQHHQEFVTVNESTIASAIFPEEIAETVLESSLLAIDEVFKQSNLAKTTAEQQLENFYTIQLLAGADKEGLNHFLRKQPIQGTTINHLKRRGKDWFVLTLGEYSQSNQAKIALQQLPPELRKLKPWVRALPRK</sequence>
<reference evidence="2 3" key="1">
    <citation type="submission" date="2018-06" db="EMBL/GenBank/DDBJ databases">
        <authorList>
            <consortium name="Pathogen Informatics"/>
            <person name="Doyle S."/>
        </authorList>
    </citation>
    <scope>NUCLEOTIDE SEQUENCE [LARGE SCALE GENOMIC DNA]</scope>
    <source>
        <strain evidence="2 3">NCTC13315</strain>
    </source>
</reference>
<dbReference type="PANTHER" id="PTHR35894">
    <property type="entry name" value="GENERAL SECRETION PATHWAY PROTEIN A-RELATED"/>
    <property type="match status" value="1"/>
</dbReference>
<dbReference type="InterPro" id="IPR052026">
    <property type="entry name" value="ExeA_AAA_ATPase_DNA-bind"/>
</dbReference>
<organism evidence="2 3">
    <name type="scientific">Legionella beliardensis</name>
    <dbReference type="NCBI Taxonomy" id="91822"/>
    <lineage>
        <taxon>Bacteria</taxon>
        <taxon>Pseudomonadati</taxon>
        <taxon>Pseudomonadota</taxon>
        <taxon>Gammaproteobacteria</taxon>
        <taxon>Legionellales</taxon>
        <taxon>Legionellaceae</taxon>
        <taxon>Legionella</taxon>
    </lineage>
</organism>
<evidence type="ECO:0000313" key="3">
    <source>
        <dbReference type="Proteomes" id="UP000254968"/>
    </source>
</evidence>
<dbReference type="Pfam" id="PF13401">
    <property type="entry name" value="AAA_22"/>
    <property type="match status" value="1"/>
</dbReference>
<dbReference type="InterPro" id="IPR027417">
    <property type="entry name" value="P-loop_NTPase"/>
</dbReference>
<dbReference type="Pfam" id="PF05036">
    <property type="entry name" value="SPOR"/>
    <property type="match status" value="1"/>
</dbReference>
<dbReference type="InterPro" id="IPR036680">
    <property type="entry name" value="SPOR-like_sf"/>
</dbReference>
<feature type="domain" description="SPOR" evidence="1">
    <location>
        <begin position="380"/>
        <end position="457"/>
    </location>
</feature>
<accession>A0A378HZB7</accession>
<dbReference type="PANTHER" id="PTHR35894:SF7">
    <property type="entry name" value="GENERAL SECRETION PATHWAY PROTEIN A-RELATED"/>
    <property type="match status" value="1"/>
</dbReference>
<dbReference type="SUPFAM" id="SSF52540">
    <property type="entry name" value="P-loop containing nucleoside triphosphate hydrolases"/>
    <property type="match status" value="1"/>
</dbReference>
<dbReference type="InterPro" id="IPR007730">
    <property type="entry name" value="SPOR-like_dom"/>
</dbReference>
<dbReference type="RefSeq" id="WP_115302017.1">
    <property type="nucleotide sequence ID" value="NZ_CAAAHO010000001.1"/>
</dbReference>
<name>A0A378HZB7_9GAMM</name>
<dbReference type="GO" id="GO:0042834">
    <property type="term" value="F:peptidoglycan binding"/>
    <property type="evidence" value="ECO:0007669"/>
    <property type="project" value="InterPro"/>
</dbReference>
<dbReference type="OrthoDB" id="5648409at2"/>
<evidence type="ECO:0000259" key="1">
    <source>
        <dbReference type="PROSITE" id="PS51724"/>
    </source>
</evidence>
<dbReference type="GO" id="GO:0016887">
    <property type="term" value="F:ATP hydrolysis activity"/>
    <property type="evidence" value="ECO:0007669"/>
    <property type="project" value="InterPro"/>
</dbReference>
<dbReference type="Gene3D" id="3.30.70.1070">
    <property type="entry name" value="Sporulation related repeat"/>
    <property type="match status" value="1"/>
</dbReference>
<evidence type="ECO:0000313" key="2">
    <source>
        <dbReference type="EMBL" id="STX28257.1"/>
    </source>
</evidence>
<proteinExistence type="predicted"/>
<keyword evidence="3" id="KW-1185">Reference proteome</keyword>
<dbReference type="InterPro" id="IPR049945">
    <property type="entry name" value="AAA_22"/>
</dbReference>
<protein>
    <submittedName>
        <fullName evidence="2">DamX-like protein</fullName>
    </submittedName>
</protein>
<dbReference type="AlphaFoldDB" id="A0A378HZB7"/>
<dbReference type="PROSITE" id="PS51724">
    <property type="entry name" value="SPOR"/>
    <property type="match status" value="1"/>
</dbReference>
<dbReference type="EMBL" id="UGNV01000001">
    <property type="protein sequence ID" value="STX28257.1"/>
    <property type="molecule type" value="Genomic_DNA"/>
</dbReference>
<gene>
    <name evidence="2" type="ORF">NCTC13315_00784</name>
</gene>